<protein>
    <submittedName>
        <fullName evidence="1">Uncharacterized protein</fullName>
    </submittedName>
</protein>
<reference evidence="1" key="1">
    <citation type="submission" date="2021-02" db="EMBL/GenBank/DDBJ databases">
        <authorList>
            <person name="Nowell W R."/>
        </authorList>
    </citation>
    <scope>NUCLEOTIDE SEQUENCE</scope>
    <source>
        <strain evidence="1">Ploen Becks lab</strain>
    </source>
</reference>
<proteinExistence type="predicted"/>
<comment type="caution">
    <text evidence="1">The sequence shown here is derived from an EMBL/GenBank/DDBJ whole genome shotgun (WGS) entry which is preliminary data.</text>
</comment>
<dbReference type="AlphaFoldDB" id="A0A814BJA4"/>
<sequence length="53" mass="6013">LKSNYLLTNNINQQTLDSFQKYPSVQPIFNSNNLDPVIPALPNSVIPSSYQIY</sequence>
<dbReference type="EMBL" id="CAJNOC010002340">
    <property type="protein sequence ID" value="CAF0927408.1"/>
    <property type="molecule type" value="Genomic_DNA"/>
</dbReference>
<dbReference type="Proteomes" id="UP000663879">
    <property type="component" value="Unassembled WGS sequence"/>
</dbReference>
<evidence type="ECO:0000313" key="1">
    <source>
        <dbReference type="EMBL" id="CAF0927408.1"/>
    </source>
</evidence>
<feature type="non-terminal residue" evidence="1">
    <location>
        <position position="1"/>
    </location>
</feature>
<name>A0A814BJA4_9BILA</name>
<gene>
    <name evidence="1" type="ORF">OXX778_LOCUS12717</name>
</gene>
<organism evidence="1 2">
    <name type="scientific">Brachionus calyciflorus</name>
    <dbReference type="NCBI Taxonomy" id="104777"/>
    <lineage>
        <taxon>Eukaryota</taxon>
        <taxon>Metazoa</taxon>
        <taxon>Spiralia</taxon>
        <taxon>Gnathifera</taxon>
        <taxon>Rotifera</taxon>
        <taxon>Eurotatoria</taxon>
        <taxon>Monogononta</taxon>
        <taxon>Pseudotrocha</taxon>
        <taxon>Ploima</taxon>
        <taxon>Brachionidae</taxon>
        <taxon>Brachionus</taxon>
    </lineage>
</organism>
<evidence type="ECO:0000313" key="2">
    <source>
        <dbReference type="Proteomes" id="UP000663879"/>
    </source>
</evidence>
<accession>A0A814BJA4</accession>
<keyword evidence="2" id="KW-1185">Reference proteome</keyword>